<dbReference type="Gene3D" id="1.10.10.60">
    <property type="entry name" value="Homeodomain-like"/>
    <property type="match status" value="1"/>
</dbReference>
<dbReference type="Proteomes" id="UP000663583">
    <property type="component" value="Chromosome"/>
</dbReference>
<dbReference type="EMBL" id="CP065047">
    <property type="protein sequence ID" value="QPI36325.1"/>
    <property type="molecule type" value="Genomic_DNA"/>
</dbReference>
<dbReference type="GO" id="GO:0003700">
    <property type="term" value="F:DNA-binding transcription factor activity"/>
    <property type="evidence" value="ECO:0007669"/>
    <property type="project" value="InterPro"/>
</dbReference>
<evidence type="ECO:0000256" key="2">
    <source>
        <dbReference type="ARBA" id="ARBA00023125"/>
    </source>
</evidence>
<dbReference type="PROSITE" id="PS01124">
    <property type="entry name" value="HTH_ARAC_FAMILY_2"/>
    <property type="match status" value="1"/>
</dbReference>
<evidence type="ECO:0000313" key="5">
    <source>
        <dbReference type="EMBL" id="QPI36325.1"/>
    </source>
</evidence>
<evidence type="ECO:0000313" key="6">
    <source>
        <dbReference type="Proteomes" id="UP000663583"/>
    </source>
</evidence>
<dbReference type="InterPro" id="IPR050204">
    <property type="entry name" value="AraC_XylS_family_regulators"/>
</dbReference>
<evidence type="ECO:0000259" key="4">
    <source>
        <dbReference type="PROSITE" id="PS01124"/>
    </source>
</evidence>
<dbReference type="RefSeq" id="WP_174814234.1">
    <property type="nucleotide sequence ID" value="NZ_BLKU01000005.1"/>
</dbReference>
<evidence type="ECO:0000256" key="1">
    <source>
        <dbReference type="ARBA" id="ARBA00023015"/>
    </source>
</evidence>
<dbReference type="InterPro" id="IPR018060">
    <property type="entry name" value="HTH_AraC"/>
</dbReference>
<dbReference type="Pfam" id="PF12833">
    <property type="entry name" value="HTH_18"/>
    <property type="match status" value="1"/>
</dbReference>
<proteinExistence type="predicted"/>
<keyword evidence="2" id="KW-0238">DNA-binding</keyword>
<name>A0AAX1J760_9MYCO</name>
<reference evidence="5" key="1">
    <citation type="submission" date="2020-11" db="EMBL/GenBank/DDBJ databases">
        <title>Intraspecies plasmid and genomic variation of Mycobacterium kubicae revealed by the complete genome sequences of two clinical isolates.</title>
        <authorList>
            <person name="Hendrix J.R."/>
            <person name="Epperson L.E."/>
            <person name="Honda J.R."/>
            <person name="Strong M."/>
        </authorList>
    </citation>
    <scope>NUCLEOTIDE SEQUENCE</scope>
    <source>
        <strain evidence="5">JCM 13573</strain>
    </source>
</reference>
<dbReference type="PANTHER" id="PTHR46796">
    <property type="entry name" value="HTH-TYPE TRANSCRIPTIONAL ACTIVATOR RHAS-RELATED"/>
    <property type="match status" value="1"/>
</dbReference>
<protein>
    <submittedName>
        <fullName evidence="5">AraC family transcriptional regulator</fullName>
    </submittedName>
</protein>
<dbReference type="KEGG" id="mku:I2456_17625"/>
<dbReference type="SMART" id="SM00342">
    <property type="entry name" value="HTH_ARAC"/>
    <property type="match status" value="1"/>
</dbReference>
<keyword evidence="1" id="KW-0805">Transcription regulation</keyword>
<accession>A0AAX1J760</accession>
<feature type="domain" description="HTH araC/xylS-type" evidence="4">
    <location>
        <begin position="146"/>
        <end position="244"/>
    </location>
</feature>
<organism evidence="5 6">
    <name type="scientific">Mycobacterium kubicae</name>
    <dbReference type="NCBI Taxonomy" id="120959"/>
    <lineage>
        <taxon>Bacteria</taxon>
        <taxon>Bacillati</taxon>
        <taxon>Actinomycetota</taxon>
        <taxon>Actinomycetes</taxon>
        <taxon>Mycobacteriales</taxon>
        <taxon>Mycobacteriaceae</taxon>
        <taxon>Mycobacterium</taxon>
        <taxon>Mycobacterium simiae complex</taxon>
    </lineage>
</organism>
<gene>
    <name evidence="5" type="ORF">I2456_17625</name>
</gene>
<dbReference type="AlphaFoldDB" id="A0AAX1J760"/>
<evidence type="ECO:0000256" key="3">
    <source>
        <dbReference type="ARBA" id="ARBA00023163"/>
    </source>
</evidence>
<sequence length="252" mass="26238">MTASRSPRAGWAGTALLRPGVLAFSGAIGPTDTHSHHAVQVILADTAITMTDDEGASHGGTRLVVAADTAHRIETGAAEGAIVFLDPDTAAGRAANLAGRIAWPQPCLLAHLELPVTPVPIVAADVVAHFHDAAASRGGSRHPAVTAALRQMRDMIGGGPVRTSDVAGRIGWSTARLTHLFTDQVGLPLRRYVLWLRLMTALRAVADGADLTAAAHAAGFADSAHLTRTCRAMFGLAPSALYYTVQLIVDDV</sequence>
<dbReference type="GO" id="GO:0043565">
    <property type="term" value="F:sequence-specific DNA binding"/>
    <property type="evidence" value="ECO:0007669"/>
    <property type="project" value="InterPro"/>
</dbReference>
<dbReference type="PANTHER" id="PTHR46796:SF15">
    <property type="entry name" value="BLL1074 PROTEIN"/>
    <property type="match status" value="1"/>
</dbReference>
<keyword evidence="3" id="KW-0804">Transcription</keyword>